<gene>
    <name evidence="1" type="ORF">EFY79_04585</name>
</gene>
<dbReference type="Proteomes" id="UP000267223">
    <property type="component" value="Unassembled WGS sequence"/>
</dbReference>
<name>A0A3M9NME0_9BACT</name>
<evidence type="ECO:0000313" key="2">
    <source>
        <dbReference type="Proteomes" id="UP000267223"/>
    </source>
</evidence>
<comment type="caution">
    <text evidence="1">The sequence shown here is derived from an EMBL/GenBank/DDBJ whole genome shotgun (WGS) entry which is preliminary data.</text>
</comment>
<dbReference type="EMBL" id="RJJR01000002">
    <property type="protein sequence ID" value="RNI38941.1"/>
    <property type="molecule type" value="Genomic_DNA"/>
</dbReference>
<dbReference type="OrthoDB" id="7567545at2"/>
<sequence>MAQIDFKSLTDTLLGTLKNSLGDKWQAISSLATTSAKTLAHNLVEIEKMMVNKKITPEQAKLLFSMQKNALTTVLLSEEGLGLLAAEAAINDVLDAIKGITNKALGFALI</sequence>
<dbReference type="AlphaFoldDB" id="A0A3M9NME0"/>
<organism evidence="1 2">
    <name type="scientific">Hanamia caeni</name>
    <dbReference type="NCBI Taxonomy" id="2294116"/>
    <lineage>
        <taxon>Bacteria</taxon>
        <taxon>Pseudomonadati</taxon>
        <taxon>Bacteroidota</taxon>
        <taxon>Chitinophagia</taxon>
        <taxon>Chitinophagales</taxon>
        <taxon>Chitinophagaceae</taxon>
        <taxon>Hanamia</taxon>
    </lineage>
</organism>
<reference evidence="1 2" key="1">
    <citation type="submission" date="2018-11" db="EMBL/GenBank/DDBJ databases">
        <title>Draft genome sequence of Ferruginibacter sp. BO-59.</title>
        <authorList>
            <person name="Im W.T."/>
        </authorList>
    </citation>
    <scope>NUCLEOTIDE SEQUENCE [LARGE SCALE GENOMIC DNA]</scope>
    <source>
        <strain evidence="1 2">BO-59</strain>
    </source>
</reference>
<protein>
    <submittedName>
        <fullName evidence="1">Uncharacterized protein</fullName>
    </submittedName>
</protein>
<accession>A0A3M9NME0</accession>
<keyword evidence="2" id="KW-1185">Reference proteome</keyword>
<evidence type="ECO:0000313" key="1">
    <source>
        <dbReference type="EMBL" id="RNI38941.1"/>
    </source>
</evidence>
<dbReference type="RefSeq" id="WP_123119505.1">
    <property type="nucleotide sequence ID" value="NZ_RJJR01000002.1"/>
</dbReference>
<proteinExistence type="predicted"/>